<dbReference type="PROSITE" id="PS50404">
    <property type="entry name" value="GST_NTER"/>
    <property type="match status" value="1"/>
</dbReference>
<dbReference type="SFLD" id="SFLDS00019">
    <property type="entry name" value="Glutathione_Transferase_(cytos"/>
    <property type="match status" value="1"/>
</dbReference>
<dbReference type="PROSITE" id="PS50405">
    <property type="entry name" value="GST_CTER"/>
    <property type="match status" value="1"/>
</dbReference>
<dbReference type="Gene3D" id="1.20.1050.10">
    <property type="match status" value="1"/>
</dbReference>
<dbReference type="Pfam" id="PF13410">
    <property type="entry name" value="GST_C_2"/>
    <property type="match status" value="1"/>
</dbReference>
<keyword evidence="3" id="KW-0808">Transferase</keyword>
<sequence length="204" mass="22989">MKLYFAPRTRATRARWLLEELGVPYELVRLDLARQENTTPAYLAVHPLGELPALVDGDVTLLESLAICLYLADRFPEKHLAPPIDSAERGPYYHWMAFAEVSLDPVVLAFYWDVRSSEEQKPGAHSEEELTKHRTRLGTMLETIQRGLGDREFLVGGAFTAADVVMVSILHLAHTLGLLDGHPRLVEYVRRHVQRPAVRKAVSG</sequence>
<evidence type="ECO:0000259" key="2">
    <source>
        <dbReference type="PROSITE" id="PS50405"/>
    </source>
</evidence>
<dbReference type="RefSeq" id="WP_043402386.1">
    <property type="nucleotide sequence ID" value="NZ_JPMI01000213.1"/>
</dbReference>
<feature type="domain" description="GST C-terminal" evidence="2">
    <location>
        <begin position="85"/>
        <end position="204"/>
    </location>
</feature>
<accession>A0A084SPL9</accession>
<dbReference type="CDD" id="cd03207">
    <property type="entry name" value="GST_C_8"/>
    <property type="match status" value="1"/>
</dbReference>
<dbReference type="Gene3D" id="3.40.30.10">
    <property type="entry name" value="Glutaredoxin"/>
    <property type="match status" value="1"/>
</dbReference>
<dbReference type="Proteomes" id="UP000028547">
    <property type="component" value="Unassembled WGS sequence"/>
</dbReference>
<dbReference type="EMBL" id="JPMI01000213">
    <property type="protein sequence ID" value="KFA90404.1"/>
    <property type="molecule type" value="Genomic_DNA"/>
</dbReference>
<proteinExistence type="predicted"/>
<dbReference type="InterPro" id="IPR036249">
    <property type="entry name" value="Thioredoxin-like_sf"/>
</dbReference>
<evidence type="ECO:0000313" key="3">
    <source>
        <dbReference type="EMBL" id="KFA90404.1"/>
    </source>
</evidence>
<reference evidence="3 4" key="1">
    <citation type="submission" date="2014-07" db="EMBL/GenBank/DDBJ databases">
        <title>Draft Genome Sequence of Gephyronic Acid Producer, Cystobacter violaceus Strain Cb vi76.</title>
        <authorList>
            <person name="Stevens D.C."/>
            <person name="Young J."/>
            <person name="Carmichael R."/>
            <person name="Tan J."/>
            <person name="Taylor R.E."/>
        </authorList>
    </citation>
    <scope>NUCLEOTIDE SEQUENCE [LARGE SCALE GENOMIC DNA]</scope>
    <source>
        <strain evidence="3 4">Cb vi76</strain>
    </source>
</reference>
<feature type="domain" description="GST N-terminal" evidence="1">
    <location>
        <begin position="1"/>
        <end position="79"/>
    </location>
</feature>
<dbReference type="PANTHER" id="PTHR44051">
    <property type="entry name" value="GLUTATHIONE S-TRANSFERASE-RELATED"/>
    <property type="match status" value="1"/>
</dbReference>
<dbReference type="InterPro" id="IPR036282">
    <property type="entry name" value="Glutathione-S-Trfase_C_sf"/>
</dbReference>
<evidence type="ECO:0000313" key="4">
    <source>
        <dbReference type="Proteomes" id="UP000028547"/>
    </source>
</evidence>
<dbReference type="AlphaFoldDB" id="A0A084SPL9"/>
<dbReference type="GO" id="GO:0016740">
    <property type="term" value="F:transferase activity"/>
    <property type="evidence" value="ECO:0007669"/>
    <property type="project" value="UniProtKB-KW"/>
</dbReference>
<dbReference type="InterPro" id="IPR010987">
    <property type="entry name" value="Glutathione-S-Trfase_C-like"/>
</dbReference>
<dbReference type="InterPro" id="IPR040079">
    <property type="entry name" value="Glutathione_S-Trfase"/>
</dbReference>
<gene>
    <name evidence="3" type="ORF">Q664_28580</name>
</gene>
<evidence type="ECO:0000259" key="1">
    <source>
        <dbReference type="PROSITE" id="PS50404"/>
    </source>
</evidence>
<name>A0A084SPL9_9BACT</name>
<dbReference type="SFLD" id="SFLDG00358">
    <property type="entry name" value="Main_(cytGST)"/>
    <property type="match status" value="1"/>
</dbReference>
<dbReference type="SUPFAM" id="SSF47616">
    <property type="entry name" value="GST C-terminal domain-like"/>
    <property type="match status" value="1"/>
</dbReference>
<dbReference type="SFLD" id="SFLDG01150">
    <property type="entry name" value="Main.1:_Beta-like"/>
    <property type="match status" value="1"/>
</dbReference>
<dbReference type="PANTHER" id="PTHR44051:SF21">
    <property type="entry name" value="GLUTATHIONE S-TRANSFERASE FAMILY PROTEIN"/>
    <property type="match status" value="1"/>
</dbReference>
<comment type="caution">
    <text evidence="3">The sequence shown here is derived from an EMBL/GenBank/DDBJ whole genome shotgun (WGS) entry which is preliminary data.</text>
</comment>
<dbReference type="InterPro" id="IPR004045">
    <property type="entry name" value="Glutathione_S-Trfase_N"/>
</dbReference>
<protein>
    <submittedName>
        <fullName evidence="3">Glutathione S-transferase</fullName>
    </submittedName>
</protein>
<dbReference type="SUPFAM" id="SSF52833">
    <property type="entry name" value="Thioredoxin-like"/>
    <property type="match status" value="1"/>
</dbReference>
<dbReference type="CDD" id="cd03046">
    <property type="entry name" value="GST_N_GTT1_like"/>
    <property type="match status" value="1"/>
</dbReference>
<dbReference type="Pfam" id="PF02798">
    <property type="entry name" value="GST_N"/>
    <property type="match status" value="1"/>
</dbReference>
<organism evidence="3 4">
    <name type="scientific">Archangium violaceum Cb vi76</name>
    <dbReference type="NCBI Taxonomy" id="1406225"/>
    <lineage>
        <taxon>Bacteria</taxon>
        <taxon>Pseudomonadati</taxon>
        <taxon>Myxococcota</taxon>
        <taxon>Myxococcia</taxon>
        <taxon>Myxococcales</taxon>
        <taxon>Cystobacterineae</taxon>
        <taxon>Archangiaceae</taxon>
        <taxon>Archangium</taxon>
    </lineage>
</organism>